<gene>
    <name evidence="2" type="ORF">PUN28_011848</name>
</gene>
<evidence type="ECO:0000256" key="1">
    <source>
        <dbReference type="SAM" id="Phobius"/>
    </source>
</evidence>
<name>A0AAW2FKY0_9HYME</name>
<sequence length="164" mass="18233">MKTSRGGQIMEHVFFFIFIYINILRQTTTKMPLLRSIRNANLESRVLGGDGVRSTPRASRAELFRSKREDRERQEFLAETKIASPRGSCSGIGCSLESERIRTVPLNPDIDFLYVKSDDAGLPGLSGARDVSRRVAPRPRKAARSETTGLDVDGAVRRCSGYLG</sequence>
<accession>A0AAW2FKY0</accession>
<feature type="transmembrane region" description="Helical" evidence="1">
    <location>
        <begin position="6"/>
        <end position="24"/>
    </location>
</feature>
<protein>
    <submittedName>
        <fullName evidence="2">Uncharacterized protein</fullName>
    </submittedName>
</protein>
<dbReference type="Proteomes" id="UP001430953">
    <property type="component" value="Unassembled WGS sequence"/>
</dbReference>
<reference evidence="2 3" key="1">
    <citation type="submission" date="2023-03" db="EMBL/GenBank/DDBJ databases">
        <title>High recombination rates correlate with genetic variation in Cardiocondyla obscurior ants.</title>
        <authorList>
            <person name="Errbii M."/>
        </authorList>
    </citation>
    <scope>NUCLEOTIDE SEQUENCE [LARGE SCALE GENOMIC DNA]</scope>
    <source>
        <strain evidence="2">Alpha-2009</strain>
        <tissue evidence="2">Whole body</tissue>
    </source>
</reference>
<evidence type="ECO:0000313" key="3">
    <source>
        <dbReference type="Proteomes" id="UP001430953"/>
    </source>
</evidence>
<dbReference type="AlphaFoldDB" id="A0AAW2FKY0"/>
<proteinExistence type="predicted"/>
<keyword evidence="3" id="KW-1185">Reference proteome</keyword>
<keyword evidence="1" id="KW-0472">Membrane</keyword>
<dbReference type="EMBL" id="JADYXP020000011">
    <property type="protein sequence ID" value="KAL0114802.1"/>
    <property type="molecule type" value="Genomic_DNA"/>
</dbReference>
<organism evidence="2 3">
    <name type="scientific">Cardiocondyla obscurior</name>
    <dbReference type="NCBI Taxonomy" id="286306"/>
    <lineage>
        <taxon>Eukaryota</taxon>
        <taxon>Metazoa</taxon>
        <taxon>Ecdysozoa</taxon>
        <taxon>Arthropoda</taxon>
        <taxon>Hexapoda</taxon>
        <taxon>Insecta</taxon>
        <taxon>Pterygota</taxon>
        <taxon>Neoptera</taxon>
        <taxon>Endopterygota</taxon>
        <taxon>Hymenoptera</taxon>
        <taxon>Apocrita</taxon>
        <taxon>Aculeata</taxon>
        <taxon>Formicoidea</taxon>
        <taxon>Formicidae</taxon>
        <taxon>Myrmicinae</taxon>
        <taxon>Cardiocondyla</taxon>
    </lineage>
</organism>
<comment type="caution">
    <text evidence="2">The sequence shown here is derived from an EMBL/GenBank/DDBJ whole genome shotgun (WGS) entry which is preliminary data.</text>
</comment>
<keyword evidence="1" id="KW-1133">Transmembrane helix</keyword>
<evidence type="ECO:0000313" key="2">
    <source>
        <dbReference type="EMBL" id="KAL0114802.1"/>
    </source>
</evidence>
<keyword evidence="1" id="KW-0812">Transmembrane</keyword>